<sequence length="366" mass="40429">MNELSTELKDVESSVPFPKIEDETPKASDKKRSTGGHKRSISGNLFSRLNILRPNDGEKSDTESTERTSSASGRNSMSEALSTKSNRKRKGSLRKVVLGKGRDRKGSEKKSPLSSPKPAPTEVTTPPLPETEDTTDEVETPRPSRELPPPVIPEVPPRWPFRTLSRVSIPSIRSSVASFEPISSAASILTSPTLQTDSTEDDDELQIPKLVAARQVQAARLPLKKPGNAADSYFPIQPGIHAHIRQPSPLSSSSANINSPIVDDDVVSSEEWDYTETAWWGYFILTVTWIVFVVGMGSCFGVWSWAWDVGETPYAPPELEDDPTLPIVGYYPALLVLTCVMAWVWVVVAWVGMKYFRHADLRGDDR</sequence>
<dbReference type="EMBL" id="JAPDRQ010000051">
    <property type="protein sequence ID" value="KAJ9658424.1"/>
    <property type="molecule type" value="Genomic_DNA"/>
</dbReference>
<accession>A0ACC3AAL9</accession>
<proteinExistence type="predicted"/>
<dbReference type="Proteomes" id="UP001172386">
    <property type="component" value="Unassembled WGS sequence"/>
</dbReference>
<evidence type="ECO:0000313" key="1">
    <source>
        <dbReference type="EMBL" id="KAJ9658424.1"/>
    </source>
</evidence>
<protein>
    <submittedName>
        <fullName evidence="1">Uncharacterized protein</fullName>
    </submittedName>
</protein>
<evidence type="ECO:0000313" key="2">
    <source>
        <dbReference type="Proteomes" id="UP001172386"/>
    </source>
</evidence>
<comment type="caution">
    <text evidence="1">The sequence shown here is derived from an EMBL/GenBank/DDBJ whole genome shotgun (WGS) entry which is preliminary data.</text>
</comment>
<keyword evidence="2" id="KW-1185">Reference proteome</keyword>
<name>A0ACC3AAL9_9EURO</name>
<gene>
    <name evidence="1" type="ORF">H2198_003708</name>
</gene>
<reference evidence="1" key="1">
    <citation type="submission" date="2022-10" db="EMBL/GenBank/DDBJ databases">
        <title>Culturing micro-colonial fungi from biological soil crusts in the Mojave desert and describing Neophaeococcomyces mojavensis, and introducing the new genera and species Taxawa tesnikishii.</title>
        <authorList>
            <person name="Kurbessoian T."/>
            <person name="Stajich J.E."/>
        </authorList>
    </citation>
    <scope>NUCLEOTIDE SEQUENCE</scope>
    <source>
        <strain evidence="1">JES_112</strain>
    </source>
</reference>
<organism evidence="1 2">
    <name type="scientific">Neophaeococcomyces mojaviensis</name>
    <dbReference type="NCBI Taxonomy" id="3383035"/>
    <lineage>
        <taxon>Eukaryota</taxon>
        <taxon>Fungi</taxon>
        <taxon>Dikarya</taxon>
        <taxon>Ascomycota</taxon>
        <taxon>Pezizomycotina</taxon>
        <taxon>Eurotiomycetes</taxon>
        <taxon>Chaetothyriomycetidae</taxon>
        <taxon>Chaetothyriales</taxon>
        <taxon>Chaetothyriales incertae sedis</taxon>
        <taxon>Neophaeococcomyces</taxon>
    </lineage>
</organism>